<dbReference type="InterPro" id="IPR042099">
    <property type="entry name" value="ANL_N_sf"/>
</dbReference>
<dbReference type="FunFam" id="3.40.50.12780:FF:000013">
    <property type="entry name" value="Long-chain-fatty-acid--AMP ligase FadD32"/>
    <property type="match status" value="1"/>
</dbReference>
<dbReference type="NCBIfam" id="TIGR01733">
    <property type="entry name" value="AA-adenyl-dom"/>
    <property type="match status" value="1"/>
</dbReference>
<comment type="caution">
    <text evidence="8">The sequence shown here is derived from an EMBL/GenBank/DDBJ whole genome shotgun (WGS) entry which is preliminary data.</text>
</comment>
<dbReference type="SUPFAM" id="SSF52777">
    <property type="entry name" value="CoA-dependent acyltransferases"/>
    <property type="match status" value="2"/>
</dbReference>
<dbReference type="InterPro" id="IPR045851">
    <property type="entry name" value="AMP-bd_C_sf"/>
</dbReference>
<dbReference type="Pfam" id="PF00501">
    <property type="entry name" value="AMP-binding"/>
    <property type="match status" value="2"/>
</dbReference>
<dbReference type="GO" id="GO:0047527">
    <property type="term" value="F:2,3-dihydroxybenzoate-serine ligase activity"/>
    <property type="evidence" value="ECO:0007669"/>
    <property type="project" value="TreeGrafter"/>
</dbReference>
<dbReference type="InterPro" id="IPR009081">
    <property type="entry name" value="PP-bd_ACP"/>
</dbReference>
<protein>
    <submittedName>
        <fullName evidence="8">Amino acid adenylation domain-containing protein</fullName>
    </submittedName>
</protein>
<dbReference type="PROSITE" id="PS50075">
    <property type="entry name" value="CARRIER"/>
    <property type="match status" value="2"/>
</dbReference>
<dbReference type="CDD" id="cd05930">
    <property type="entry name" value="A_NRPS"/>
    <property type="match status" value="1"/>
</dbReference>
<evidence type="ECO:0000313" key="9">
    <source>
        <dbReference type="Proteomes" id="UP000541535"/>
    </source>
</evidence>
<feature type="domain" description="Carrier" evidence="7">
    <location>
        <begin position="589"/>
        <end position="667"/>
    </location>
</feature>
<dbReference type="FunFam" id="2.30.38.10:FF:000001">
    <property type="entry name" value="Non-ribosomal peptide synthetase PvdI"/>
    <property type="match status" value="1"/>
</dbReference>
<dbReference type="FunFam" id="3.30.300.30:FF:000010">
    <property type="entry name" value="Enterobactin synthetase component F"/>
    <property type="match status" value="1"/>
</dbReference>
<dbReference type="Proteomes" id="UP000541535">
    <property type="component" value="Unassembled WGS sequence"/>
</dbReference>
<dbReference type="Gene3D" id="3.40.50.12780">
    <property type="entry name" value="N-terminal domain of ligase-like"/>
    <property type="match status" value="1"/>
</dbReference>
<dbReference type="GO" id="GO:0009366">
    <property type="term" value="C:enterobactin synthetase complex"/>
    <property type="evidence" value="ECO:0007669"/>
    <property type="project" value="TreeGrafter"/>
</dbReference>
<dbReference type="PROSITE" id="PS00455">
    <property type="entry name" value="AMP_BINDING"/>
    <property type="match status" value="2"/>
</dbReference>
<dbReference type="PANTHER" id="PTHR45527:SF1">
    <property type="entry name" value="FATTY ACID SYNTHASE"/>
    <property type="match status" value="1"/>
</dbReference>
<evidence type="ECO:0000256" key="6">
    <source>
        <dbReference type="ARBA" id="ARBA00023098"/>
    </source>
</evidence>
<dbReference type="GO" id="GO:0009239">
    <property type="term" value="P:enterobactin biosynthetic process"/>
    <property type="evidence" value="ECO:0007669"/>
    <property type="project" value="TreeGrafter"/>
</dbReference>
<proteinExistence type="inferred from homology"/>
<dbReference type="InterPro" id="IPR020845">
    <property type="entry name" value="AMP-binding_CS"/>
</dbReference>
<evidence type="ECO:0000259" key="7">
    <source>
        <dbReference type="PROSITE" id="PS50075"/>
    </source>
</evidence>
<organism evidence="8 9">
    <name type="scientific">Pseudoduganella violacea</name>
    <dbReference type="NCBI Taxonomy" id="1715466"/>
    <lineage>
        <taxon>Bacteria</taxon>
        <taxon>Pseudomonadati</taxon>
        <taxon>Pseudomonadota</taxon>
        <taxon>Betaproteobacteria</taxon>
        <taxon>Burkholderiales</taxon>
        <taxon>Oxalobacteraceae</taxon>
        <taxon>Telluria group</taxon>
        <taxon>Pseudoduganella</taxon>
    </lineage>
</organism>
<dbReference type="InterPro" id="IPR010071">
    <property type="entry name" value="AA_adenyl_dom"/>
</dbReference>
<keyword evidence="6" id="KW-0443">Lipid metabolism</keyword>
<reference evidence="8 9" key="1">
    <citation type="submission" date="2020-08" db="EMBL/GenBank/DDBJ databases">
        <title>Genomic Encyclopedia of Type Strains, Phase III (KMG-III): the genomes of soil and plant-associated and newly described type strains.</title>
        <authorList>
            <person name="Whitman W."/>
        </authorList>
    </citation>
    <scope>NUCLEOTIDE SEQUENCE [LARGE SCALE GENOMIC DNA]</scope>
    <source>
        <strain evidence="8 9">CECT 8897</strain>
    </source>
</reference>
<comment type="cofactor">
    <cofactor evidence="1">
        <name>pantetheine 4'-phosphate</name>
        <dbReference type="ChEBI" id="CHEBI:47942"/>
    </cofactor>
</comment>
<dbReference type="FunFam" id="3.40.50.980:FF:000001">
    <property type="entry name" value="Non-ribosomal peptide synthetase"/>
    <property type="match status" value="1"/>
</dbReference>
<dbReference type="InterPro" id="IPR000873">
    <property type="entry name" value="AMP-dep_synth/lig_dom"/>
</dbReference>
<comment type="similarity">
    <text evidence="2">Belongs to the ATP-dependent AMP-binding enzyme family.</text>
</comment>
<dbReference type="Pfam" id="PF00668">
    <property type="entry name" value="Condensation"/>
    <property type="match status" value="1"/>
</dbReference>
<dbReference type="GO" id="GO:0071766">
    <property type="term" value="P:Actinobacterium-type cell wall biogenesis"/>
    <property type="evidence" value="ECO:0007669"/>
    <property type="project" value="UniProtKB-ARBA"/>
</dbReference>
<gene>
    <name evidence="8" type="ORF">FHS03_003988</name>
</gene>
<dbReference type="CDD" id="cd05931">
    <property type="entry name" value="FAAL"/>
    <property type="match status" value="1"/>
</dbReference>
<evidence type="ECO:0000256" key="4">
    <source>
        <dbReference type="ARBA" id="ARBA00022553"/>
    </source>
</evidence>
<evidence type="ECO:0000256" key="2">
    <source>
        <dbReference type="ARBA" id="ARBA00006432"/>
    </source>
</evidence>
<dbReference type="FunFam" id="3.40.50.12780:FF:000012">
    <property type="entry name" value="Non-ribosomal peptide synthetase"/>
    <property type="match status" value="1"/>
</dbReference>
<dbReference type="Gene3D" id="3.30.559.30">
    <property type="entry name" value="Nonribosomal peptide synthetase, condensation domain"/>
    <property type="match status" value="1"/>
</dbReference>
<dbReference type="SUPFAM" id="SSF47336">
    <property type="entry name" value="ACP-like"/>
    <property type="match status" value="2"/>
</dbReference>
<dbReference type="GO" id="GO:0043041">
    <property type="term" value="P:amino acid activation for nonribosomal peptide biosynthetic process"/>
    <property type="evidence" value="ECO:0007669"/>
    <property type="project" value="TreeGrafter"/>
</dbReference>
<dbReference type="InterPro" id="IPR006162">
    <property type="entry name" value="Ppantetheine_attach_site"/>
</dbReference>
<dbReference type="Gene3D" id="3.40.50.980">
    <property type="match status" value="2"/>
</dbReference>
<accession>A0A7W5BES8</accession>
<dbReference type="PANTHER" id="PTHR45527">
    <property type="entry name" value="NONRIBOSOMAL PEPTIDE SYNTHETASE"/>
    <property type="match status" value="1"/>
</dbReference>
<dbReference type="PROSITE" id="PS00012">
    <property type="entry name" value="PHOSPHOPANTETHEINE"/>
    <property type="match status" value="1"/>
</dbReference>
<dbReference type="InterPro" id="IPR020806">
    <property type="entry name" value="PKS_PP-bd"/>
</dbReference>
<evidence type="ECO:0000256" key="3">
    <source>
        <dbReference type="ARBA" id="ARBA00022450"/>
    </source>
</evidence>
<keyword evidence="5" id="KW-0276">Fatty acid metabolism</keyword>
<dbReference type="Gene3D" id="3.30.559.10">
    <property type="entry name" value="Chloramphenicol acetyltransferase-like domain"/>
    <property type="match status" value="1"/>
</dbReference>
<keyword evidence="3" id="KW-0596">Phosphopantetheine</keyword>
<dbReference type="Gene3D" id="1.10.1200.10">
    <property type="entry name" value="ACP-like"/>
    <property type="match status" value="2"/>
</dbReference>
<dbReference type="EMBL" id="JACHXD010000012">
    <property type="protein sequence ID" value="MBB3120915.1"/>
    <property type="molecule type" value="Genomic_DNA"/>
</dbReference>
<dbReference type="GO" id="GO:0005829">
    <property type="term" value="C:cytosol"/>
    <property type="evidence" value="ECO:0007669"/>
    <property type="project" value="TreeGrafter"/>
</dbReference>
<sequence length="1761" mass="191057">MPNQSPARHYPENFVAHLRALAVQRPDDTALIVVAERDGAALDTPISYALLERRVRALAAQLQQRFSAGERVLLLLDNDDHYVVSFFACMYAGLIAVPVFPPESARPQHLARLAGIAEDAQAACILTSGAILDMVGDAMSAFGGAAVIAADSIAIGMAEEWAEREPLSGDVAFLQYTSGSTSTPKGVMVTHGNLMANERAIEATMDVRDSDIFVSWLPLYHDMGLIGGLLQPFHRGIPVGLMTPRFFLERPVRWLQAVARLRATISGGPDFAFRLCLERVREEQIAQLDLSSWRLAFSGAEPVRYDTLRDFIAHAAPAGFSGSSVYPCYGLAEATLLLTGGRRAGGICAQGFSADSLAQGRAQADARGNMLVACGAIAPDHVLEIIDPASGRALEAGCAGEIQASGPSIAGGYWRREEASAETFVERDGRRWLRTGDLGFLHDGQLYITGRIKDLIIVRGQNIYPQDIERGIEAEVEAARKGRVAAFAVATPDGGEGVGVAVEVSRGLQKLVPVTVLVDALSQAVVAACREPASVVVLLNPGALPKTSSGKLQRGACRKGWQDGTLDAYGVYQFGAFASGGPAEAEAQTPLSEAEAALAVLWREVLKRDAAAVFARDAHFLASGGNSLAAVQLAARIEERWNIAFPVRLIFERPQLAAMAAAIAGRPQGGSVNAALWSIVPLPAERRRQALPLSHAQQRQWFLWQMAPESCAYHVSGALRYAGALDSVALHAAFDALIVRHEPLRTLFQAGVDGRGEQLIQSGMPLDWSEFDLRGLPENERQPQALRLAEELNARPFDLCHGPLLRAALLRLGDETHILAVVMHHIVSDGVSMQVLLAELAAHYRARLAGGTAELAALPVQYADYAAWQHEWLKEGAGARQLAYWRVQLGGEQPVLALPVDRARPPVANYRAAAHRLELEPQLLDALNACAHHAGGTLFMALLAGFQVLLHRYTGQGDIRVGIPIANRQRIETEGLIGFFVNTQVLRGEIHGRRSLAEVLRDARETALAAQSHPDLPFEQLVDALQPERSLSHTPLFQVMFNHLRADFGTLAQLPGVDAEYFALREQAAQFELTLETTELANGRLGVRFIYAAELFEAATIARMADDYLVILDALAHQSGRAVGDVGLVSQQEQIHLEEWGVNPVRHADAEPVHRSFERHALCHPDATALLFGDQILSYAELNVRANRLAHRLMALGVGLESRVGIAVERSLDMMIGLLAILKAGAAYVPLDTDYPAERLRYMAEDSGISLLLTHGALSASLPLTAVPVLLLDQVDVSAESRANPAVPVHGENLAYVIYTSGSTGNPKGAANRHRSLSSCMAWMQETYHLTPADTVLHKAAFGFDVSVWEQFWPLTTGARLALALPGDQRDPARLVALIQQHQVTTVNFVPPMLQAFLAHEGIEASTRLKHIICGGEAMPAETQRETFERLRRAGLHNLYGPTETAIHVTHWACRNDGQSLVPIGRPISETHTYVLDAELNMVPAGVAGELYLGGVGLGRGYLHRPGLSAERFVADPFDPRGGRLYRTGDLVRWNGEGQLEYLGRIDHQLKIRGLRIELGEVEAQLLAQPEVREAVVLARDGAGGKRLVGYVSAHEGKLADGAELKARLALRLPDYMVPQHIVVLPSLPLSANGKVDRKALPDVALPNRAASEAPQGQLEQALGQLWCALLELENVDRRDSFFELGGNSLLLLQLQRRLAQQLDLHPTVVDLFKYPTLEALAAFLGSTAPSARSTAEVDERAKRQRGAFLQRKAVAERAPT</sequence>
<dbReference type="Pfam" id="PF00550">
    <property type="entry name" value="PP-binding"/>
    <property type="match status" value="2"/>
</dbReference>
<dbReference type="SMART" id="SM00823">
    <property type="entry name" value="PKS_PP"/>
    <property type="match status" value="2"/>
</dbReference>
<evidence type="ECO:0000256" key="1">
    <source>
        <dbReference type="ARBA" id="ARBA00001957"/>
    </source>
</evidence>
<feature type="domain" description="Carrier" evidence="7">
    <location>
        <begin position="1654"/>
        <end position="1729"/>
    </location>
</feature>
<dbReference type="GO" id="GO:0006631">
    <property type="term" value="P:fatty acid metabolic process"/>
    <property type="evidence" value="ECO:0007669"/>
    <property type="project" value="UniProtKB-KW"/>
</dbReference>
<dbReference type="FunFam" id="3.40.50.980:FF:000002">
    <property type="entry name" value="Enterobactin synthetase component F"/>
    <property type="match status" value="1"/>
</dbReference>
<dbReference type="SUPFAM" id="SSF56801">
    <property type="entry name" value="Acetyl-CoA synthetase-like"/>
    <property type="match status" value="2"/>
</dbReference>
<dbReference type="InterPro" id="IPR025110">
    <property type="entry name" value="AMP-bd_C"/>
</dbReference>
<dbReference type="InterPro" id="IPR036736">
    <property type="entry name" value="ACP-like_sf"/>
</dbReference>
<keyword evidence="4" id="KW-0597">Phosphoprotein</keyword>
<dbReference type="Gene3D" id="2.30.38.10">
    <property type="entry name" value="Luciferase, Domain 3"/>
    <property type="match status" value="1"/>
</dbReference>
<dbReference type="Pfam" id="PF13193">
    <property type="entry name" value="AMP-binding_C"/>
    <property type="match status" value="1"/>
</dbReference>
<dbReference type="RefSeq" id="WP_183442666.1">
    <property type="nucleotide sequence ID" value="NZ_JACHXD010000012.1"/>
</dbReference>
<dbReference type="CDD" id="cd19531">
    <property type="entry name" value="LCL_NRPS-like"/>
    <property type="match status" value="1"/>
</dbReference>
<evidence type="ECO:0000256" key="5">
    <source>
        <dbReference type="ARBA" id="ARBA00022832"/>
    </source>
</evidence>
<dbReference type="InterPro" id="IPR023213">
    <property type="entry name" value="CAT-like_dom_sf"/>
</dbReference>
<dbReference type="InterPro" id="IPR040097">
    <property type="entry name" value="FAAL/FAAC"/>
</dbReference>
<dbReference type="GO" id="GO:0031177">
    <property type="term" value="F:phosphopantetheine binding"/>
    <property type="evidence" value="ECO:0007669"/>
    <property type="project" value="InterPro"/>
</dbReference>
<evidence type="ECO:0000313" key="8">
    <source>
        <dbReference type="EMBL" id="MBB3120915.1"/>
    </source>
</evidence>
<dbReference type="GO" id="GO:0008610">
    <property type="term" value="P:lipid biosynthetic process"/>
    <property type="evidence" value="ECO:0007669"/>
    <property type="project" value="InterPro"/>
</dbReference>
<dbReference type="InterPro" id="IPR001242">
    <property type="entry name" value="Condensation_dom"/>
</dbReference>
<name>A0A7W5BES8_9BURK</name>
<keyword evidence="9" id="KW-1185">Reference proteome</keyword>
<dbReference type="Gene3D" id="3.30.300.30">
    <property type="match status" value="2"/>
</dbReference>